<dbReference type="InterPro" id="IPR022812">
    <property type="entry name" value="Dynamin"/>
</dbReference>
<feature type="domain" description="GED" evidence="4">
    <location>
        <begin position="665"/>
        <end position="756"/>
    </location>
</feature>
<dbReference type="PANTHER" id="PTHR11566:SF149">
    <property type="entry name" value="GTPASE, PUTATIVE (AFU_ORTHOLOGUE AFUA_6G11890)-RELATED"/>
    <property type="match status" value="1"/>
</dbReference>
<name>A0ABR4F2A9_9PEZI</name>
<dbReference type="EMBL" id="JBAWTH010000015">
    <property type="protein sequence ID" value="KAL2288793.1"/>
    <property type="molecule type" value="Genomic_DNA"/>
</dbReference>
<comment type="caution">
    <text evidence="6">The sequence shown here is derived from an EMBL/GenBank/DDBJ whole genome shotgun (WGS) entry which is preliminary data.</text>
</comment>
<dbReference type="InterPro" id="IPR045063">
    <property type="entry name" value="Dynamin_N"/>
</dbReference>
<protein>
    <recommendedName>
        <fullName evidence="8">Dynamin family protein</fullName>
    </recommendedName>
</protein>
<dbReference type="SUPFAM" id="SSF52540">
    <property type="entry name" value="P-loop containing nucleoside triphosphate hydrolases"/>
    <property type="match status" value="1"/>
</dbReference>
<feature type="compositionally biased region" description="Low complexity" evidence="3">
    <location>
        <begin position="800"/>
        <end position="811"/>
    </location>
</feature>
<feature type="compositionally biased region" description="Polar residues" evidence="3">
    <location>
        <begin position="818"/>
        <end position="832"/>
    </location>
</feature>
<feature type="compositionally biased region" description="Basic and acidic residues" evidence="3">
    <location>
        <begin position="443"/>
        <end position="466"/>
    </location>
</feature>
<feature type="compositionally biased region" description="Basic and acidic residues" evidence="3">
    <location>
        <begin position="849"/>
        <end position="861"/>
    </location>
</feature>
<reference evidence="6 7" key="1">
    <citation type="submission" date="2024-03" db="EMBL/GenBank/DDBJ databases">
        <title>A high-quality draft genome sequence of Diaporthe vaccinii, a causative agent of upright dieback and viscid rot disease in cranberry plants.</title>
        <authorList>
            <person name="Sarrasin M."/>
            <person name="Lang B.F."/>
            <person name="Burger G."/>
        </authorList>
    </citation>
    <scope>NUCLEOTIDE SEQUENCE [LARGE SCALE GENOMIC DNA]</scope>
    <source>
        <strain evidence="6 7">IS7</strain>
    </source>
</reference>
<dbReference type="Gene3D" id="3.40.50.300">
    <property type="entry name" value="P-loop containing nucleotide triphosphate hydrolases"/>
    <property type="match status" value="1"/>
</dbReference>
<evidence type="ECO:0000256" key="3">
    <source>
        <dbReference type="SAM" id="MobiDB-lite"/>
    </source>
</evidence>
<dbReference type="PROSITE" id="PS51388">
    <property type="entry name" value="GED"/>
    <property type="match status" value="1"/>
</dbReference>
<dbReference type="InterPro" id="IPR001401">
    <property type="entry name" value="Dynamin_GTPase"/>
</dbReference>
<accession>A0ABR4F2A9</accession>
<evidence type="ECO:0000313" key="6">
    <source>
        <dbReference type="EMBL" id="KAL2288793.1"/>
    </source>
</evidence>
<evidence type="ECO:0008006" key="8">
    <source>
        <dbReference type="Google" id="ProtNLM"/>
    </source>
</evidence>
<feature type="compositionally biased region" description="Low complexity" evidence="3">
    <location>
        <begin position="773"/>
        <end position="785"/>
    </location>
</feature>
<dbReference type="InterPro" id="IPR027417">
    <property type="entry name" value="P-loop_NTPase"/>
</dbReference>
<gene>
    <name evidence="6" type="ORF">FJTKL_03453</name>
</gene>
<dbReference type="Pfam" id="PF00350">
    <property type="entry name" value="Dynamin_N"/>
    <property type="match status" value="1"/>
</dbReference>
<dbReference type="InterPro" id="IPR030381">
    <property type="entry name" value="G_DYNAMIN_dom"/>
</dbReference>
<dbReference type="PROSITE" id="PS51718">
    <property type="entry name" value="G_DYNAMIN_2"/>
    <property type="match status" value="1"/>
</dbReference>
<organism evidence="6 7">
    <name type="scientific">Diaporthe vaccinii</name>
    <dbReference type="NCBI Taxonomy" id="105482"/>
    <lineage>
        <taxon>Eukaryota</taxon>
        <taxon>Fungi</taxon>
        <taxon>Dikarya</taxon>
        <taxon>Ascomycota</taxon>
        <taxon>Pezizomycotina</taxon>
        <taxon>Sordariomycetes</taxon>
        <taxon>Sordariomycetidae</taxon>
        <taxon>Diaporthales</taxon>
        <taxon>Diaporthaceae</taxon>
        <taxon>Diaporthe</taxon>
        <taxon>Diaporthe eres species complex</taxon>
    </lineage>
</organism>
<dbReference type="CDD" id="cd08771">
    <property type="entry name" value="DLP_1"/>
    <property type="match status" value="1"/>
</dbReference>
<evidence type="ECO:0000256" key="2">
    <source>
        <dbReference type="ARBA" id="ARBA00023134"/>
    </source>
</evidence>
<keyword evidence="1" id="KW-0547">Nucleotide-binding</keyword>
<dbReference type="Proteomes" id="UP001600888">
    <property type="component" value="Unassembled WGS sequence"/>
</dbReference>
<keyword evidence="7" id="KW-1185">Reference proteome</keyword>
<evidence type="ECO:0000259" key="5">
    <source>
        <dbReference type="PROSITE" id="PS51718"/>
    </source>
</evidence>
<proteinExistence type="predicted"/>
<dbReference type="InterPro" id="IPR020850">
    <property type="entry name" value="GED_dom"/>
</dbReference>
<evidence type="ECO:0000313" key="7">
    <source>
        <dbReference type="Proteomes" id="UP001600888"/>
    </source>
</evidence>
<feature type="region of interest" description="Disordered" evidence="3">
    <location>
        <begin position="443"/>
        <end position="477"/>
    </location>
</feature>
<dbReference type="InterPro" id="IPR000375">
    <property type="entry name" value="Dynamin_stalk"/>
</dbReference>
<feature type="domain" description="Dynamin-type G" evidence="5">
    <location>
        <begin position="54"/>
        <end position="343"/>
    </location>
</feature>
<evidence type="ECO:0000256" key="1">
    <source>
        <dbReference type="ARBA" id="ARBA00022741"/>
    </source>
</evidence>
<feature type="region of interest" description="Disordered" evidence="3">
    <location>
        <begin position="759"/>
        <end position="868"/>
    </location>
</feature>
<dbReference type="PRINTS" id="PR00195">
    <property type="entry name" value="DYNAMIN"/>
</dbReference>
<dbReference type="PANTHER" id="PTHR11566">
    <property type="entry name" value="DYNAMIN"/>
    <property type="match status" value="1"/>
</dbReference>
<sequence>MSFAVDASPSVSTGEASSRNVALDKEAIEQLNSPHAKVLLDMIDSLRELRIGEIVQLPQIIVVGDQSSGKSSVLEAISGMNFPVNSDLCTRFATELVMRRHPETQITVSIQKAMGPAAARHNGEQEESLPFHKSSLDKDTLPDIISEARERMGIRTGSKRFSKDILRVVVAGPDAPELTLVDLPGIFHSPTSEQTLEDKKLVNELIDKYMQESKSIILVVVAANNQLANQSVLSRAKLHDPQNKRIVGVITKPDLVDGYANEKKYLDLCRGLEPAHKLSLGWYVLRNSSEQARRDGSHDRDREEQQFFQRGVWASVPPANRGIGSLRNKLSKVLLEHIRESLPGLIREIENSLSAREEELQQLGKPRSTLEEMRSYLMGIAEDFQRLARDAVDGRYGDQFFGDLSEVDRKLRARLRQMNRAFDDTMLSKGATYNIVWKIENKSDDHTGEDDHSADDRPDNGHSDHDSSDDDEEEVPHHLQRLVESYQENFSDPLSITMSDLTDELEDLACLNQGKELPGVPNPDLGFHFFKKQAKPWGQIAEFHLDQVQATSKAFVDCLFGCIIGGDHGTTEAILKGCADPFFDKKRTLLLDKLQELLRPYTTGYGLPLEREFRKRTLRRNYQQFLKTLENESPELFGRKERLRREDILETIVNAESLCRSDFGTDQVINMMKIHYEMSRSTFIENIINLAVENCLVCDISSIMTPLGVSQMTEETLRALASESDEILSKREVLGEQTRLLREGLQICQQHRRRVLAVPSTFTGVSTPERQRQPSSAPSTQQASSLGDFSAAASPFSNISSAVTPSPTPASRAKGGTLPSSSTRNGRSSINSVRGDIPASGSHQPRSPNHKERWETYRERSGSISSEL</sequence>
<evidence type="ECO:0000259" key="4">
    <source>
        <dbReference type="PROSITE" id="PS51388"/>
    </source>
</evidence>
<keyword evidence="2" id="KW-0342">GTP-binding</keyword>
<dbReference type="SMART" id="SM00053">
    <property type="entry name" value="DYNc"/>
    <property type="match status" value="1"/>
</dbReference>
<dbReference type="Pfam" id="PF01031">
    <property type="entry name" value="Dynamin_M"/>
    <property type="match status" value="1"/>
</dbReference>